<evidence type="ECO:0000256" key="4">
    <source>
        <dbReference type="ARBA" id="ARBA00023172"/>
    </source>
</evidence>
<dbReference type="Proteomes" id="UP000799536">
    <property type="component" value="Unassembled WGS sequence"/>
</dbReference>
<feature type="compositionally biased region" description="Polar residues" evidence="8">
    <location>
        <begin position="20"/>
        <end position="34"/>
    </location>
</feature>
<keyword evidence="5" id="KW-0234">DNA repair</keyword>
<evidence type="ECO:0000256" key="5">
    <source>
        <dbReference type="ARBA" id="ARBA00023204"/>
    </source>
</evidence>
<dbReference type="Pfam" id="PF09494">
    <property type="entry name" value="Slx4"/>
    <property type="match status" value="1"/>
</dbReference>
<evidence type="ECO:0000313" key="10">
    <source>
        <dbReference type="Proteomes" id="UP000799536"/>
    </source>
</evidence>
<keyword evidence="3" id="KW-0227">DNA damage</keyword>
<keyword evidence="10" id="KW-1185">Reference proteome</keyword>
<feature type="compositionally biased region" description="Polar residues" evidence="8">
    <location>
        <begin position="752"/>
        <end position="764"/>
    </location>
</feature>
<evidence type="ECO:0000256" key="6">
    <source>
        <dbReference type="ARBA" id="ARBA00023242"/>
    </source>
</evidence>
<accession>A0A9P4JUV2</accession>
<keyword evidence="6" id="KW-0539">Nucleus</keyword>
<organism evidence="9 10">
    <name type="scientific">Delitschia confertaspora ATCC 74209</name>
    <dbReference type="NCBI Taxonomy" id="1513339"/>
    <lineage>
        <taxon>Eukaryota</taxon>
        <taxon>Fungi</taxon>
        <taxon>Dikarya</taxon>
        <taxon>Ascomycota</taxon>
        <taxon>Pezizomycotina</taxon>
        <taxon>Dothideomycetes</taxon>
        <taxon>Pleosporomycetidae</taxon>
        <taxon>Pleosporales</taxon>
        <taxon>Delitschiaceae</taxon>
        <taxon>Delitschia</taxon>
    </lineage>
</organism>
<dbReference type="GO" id="GO:0006281">
    <property type="term" value="P:DNA repair"/>
    <property type="evidence" value="ECO:0007669"/>
    <property type="project" value="UniProtKB-KW"/>
</dbReference>
<dbReference type="AlphaFoldDB" id="A0A9P4JUV2"/>
<keyword evidence="4" id="KW-0233">DNA recombination</keyword>
<feature type="compositionally biased region" description="Low complexity" evidence="8">
    <location>
        <begin position="779"/>
        <end position="804"/>
    </location>
</feature>
<dbReference type="EMBL" id="ML993854">
    <property type="protein sequence ID" value="KAF2205530.1"/>
    <property type="molecule type" value="Genomic_DNA"/>
</dbReference>
<dbReference type="GO" id="GO:0033557">
    <property type="term" value="C:Slx1-Slx4 complex"/>
    <property type="evidence" value="ECO:0007669"/>
    <property type="project" value="InterPro"/>
</dbReference>
<gene>
    <name evidence="9" type="ORF">GQ43DRAFT_477320</name>
</gene>
<evidence type="ECO:0000313" key="9">
    <source>
        <dbReference type="EMBL" id="KAF2205530.1"/>
    </source>
</evidence>
<feature type="compositionally biased region" description="Polar residues" evidence="8">
    <location>
        <begin position="1"/>
        <end position="13"/>
    </location>
</feature>
<feature type="compositionally biased region" description="Basic and acidic residues" evidence="8">
    <location>
        <begin position="82"/>
        <end position="93"/>
    </location>
</feature>
<dbReference type="GO" id="GO:0006310">
    <property type="term" value="P:DNA recombination"/>
    <property type="evidence" value="ECO:0007669"/>
    <property type="project" value="UniProtKB-KW"/>
</dbReference>
<feature type="region of interest" description="Disordered" evidence="8">
    <location>
        <begin position="646"/>
        <end position="699"/>
    </location>
</feature>
<sequence>MATTELVILSSSPPMGGTAADSNNSPPSYQQRVNMSPFSSRSPSPPTLDFSRPGGALENSSRADRLPEGAITEFATAGSLVRDQHPSLKHDDPILEILPPLEPKSSKKSAQIPPQHVDNPPKRPTKGITAKDGELQTKKPRQRKPKAPAATGDADILEVKPKRTRTTRPKVSSYFAEPAAPLNQAGAIKDDSRPAKSSRKPRAKKEKVDKPETQTKLKKGKITKPKSRKHLPKEADVEQLNPQKKAMGATSSRFGEVDVGKQHQVEQPSVSFDVYRLGNTVSHTISHVEDFRITTEQEISIWDVPRSPAKADRAKANCGRNAKRLSPEPVEELHLEAAISRRRSWTPIRDTRPANCSSDLGVGENTTDGPTNNVTTSGIILTGFACAQLPQVDVGTVPRSPYREGIMKRRRIELVDIPGNHSGSREIFAEKGKAPKKKARTITDLVTAQYETNPQLRDPEATAGTFFSKTRTTTVPLKDSPRPNPKQARPKAPCQKISSENSKAKEALKSKKANAKATKPKLVANKLLSPASAALRYNAQDILFGTSSQLAREESPTYIRQVQQAIKESEGDSEFLPRIGRRVQEKPSKLWGAAARDFEDSLLDRDDAVYDPNNFIPDDIPIPLMMDGAADGHQESFADIDTFQVTEEEVSQPSAERGPLLPPTEEKTSHAPLEKEPSYPQTIQVESSPPPTPPLSTQRWEYQNPHETSFTDIDDFPSAPSPRLIPESSFKDIDVFTSKLRMSNDPAPPKGMTSSKFQPLTTTDAHAMKRRDRPPKILSATPTKTSKKSTNTAKNLVPESAPAFAPSPPKTISSDPLPTTPGKKANKFAHIDEIQDSEDDSSFSPTPPRTSYSQFRGSQPVPQLDLRPSHALPIVEPAIPAKIHKVTPDQLEWENVKGGVFETITAVLRALPKSTDLKNPTWHERILMYDPIVAEDFTGWLNGNTTIRLYKKATVKQARDFNRVVRAERKAKGIKGKLLEPESDEGKIGAVETELESWMIKEWCEGMSVCCVSKEKVGSWRGRNIY</sequence>
<feature type="region of interest" description="Disordered" evidence="8">
    <location>
        <begin position="470"/>
        <end position="516"/>
    </location>
</feature>
<dbReference type="InterPro" id="IPR018574">
    <property type="entry name" value="Structure-sp_endonuc_su_Slx4"/>
</dbReference>
<evidence type="ECO:0000256" key="1">
    <source>
        <dbReference type="ARBA" id="ARBA00004123"/>
    </source>
</evidence>
<proteinExistence type="inferred from homology"/>
<dbReference type="GO" id="GO:0006260">
    <property type="term" value="P:DNA replication"/>
    <property type="evidence" value="ECO:0007669"/>
    <property type="project" value="InterPro"/>
</dbReference>
<feature type="region of interest" description="Disordered" evidence="8">
    <location>
        <begin position="1"/>
        <end position="236"/>
    </location>
</feature>
<feature type="compositionally biased region" description="Basic residues" evidence="8">
    <location>
        <begin position="216"/>
        <end position="231"/>
    </location>
</feature>
<name>A0A9P4JUV2_9PLEO</name>
<feature type="region of interest" description="Disordered" evidence="8">
    <location>
        <begin position="740"/>
        <end position="862"/>
    </location>
</feature>
<evidence type="ECO:0000256" key="8">
    <source>
        <dbReference type="SAM" id="MobiDB-lite"/>
    </source>
</evidence>
<evidence type="ECO:0000256" key="7">
    <source>
        <dbReference type="ARBA" id="ARBA00029496"/>
    </source>
</evidence>
<comment type="caution">
    <text evidence="9">The sequence shown here is derived from an EMBL/GenBank/DDBJ whole genome shotgun (WGS) entry which is preliminary data.</text>
</comment>
<feature type="compositionally biased region" description="Polar residues" evidence="8">
    <location>
        <begin position="849"/>
        <end position="861"/>
    </location>
</feature>
<feature type="compositionally biased region" description="Basic residues" evidence="8">
    <location>
        <begin position="196"/>
        <end position="205"/>
    </location>
</feature>
<protein>
    <recommendedName>
        <fullName evidence="7">Structure-specific endonuclease subunit SLX4</fullName>
    </recommendedName>
</protein>
<feature type="region of interest" description="Disordered" evidence="8">
    <location>
        <begin position="350"/>
        <end position="371"/>
    </location>
</feature>
<reference evidence="9" key="1">
    <citation type="journal article" date="2020" name="Stud. Mycol.">
        <title>101 Dothideomycetes genomes: a test case for predicting lifestyles and emergence of pathogens.</title>
        <authorList>
            <person name="Haridas S."/>
            <person name="Albert R."/>
            <person name="Binder M."/>
            <person name="Bloem J."/>
            <person name="Labutti K."/>
            <person name="Salamov A."/>
            <person name="Andreopoulos B."/>
            <person name="Baker S."/>
            <person name="Barry K."/>
            <person name="Bills G."/>
            <person name="Bluhm B."/>
            <person name="Cannon C."/>
            <person name="Castanera R."/>
            <person name="Culley D."/>
            <person name="Daum C."/>
            <person name="Ezra D."/>
            <person name="Gonzalez J."/>
            <person name="Henrissat B."/>
            <person name="Kuo A."/>
            <person name="Liang C."/>
            <person name="Lipzen A."/>
            <person name="Lutzoni F."/>
            <person name="Magnuson J."/>
            <person name="Mondo S."/>
            <person name="Nolan M."/>
            <person name="Ohm R."/>
            <person name="Pangilinan J."/>
            <person name="Park H.-J."/>
            <person name="Ramirez L."/>
            <person name="Alfaro M."/>
            <person name="Sun H."/>
            <person name="Tritt A."/>
            <person name="Yoshinaga Y."/>
            <person name="Zwiers L.-H."/>
            <person name="Turgeon B."/>
            <person name="Goodwin S."/>
            <person name="Spatafora J."/>
            <person name="Crous P."/>
            <person name="Grigoriev I."/>
        </authorList>
    </citation>
    <scope>NUCLEOTIDE SEQUENCE</scope>
    <source>
        <strain evidence="9">ATCC 74209</strain>
    </source>
</reference>
<feature type="compositionally biased region" description="Polar residues" evidence="8">
    <location>
        <begin position="354"/>
        <end position="371"/>
    </location>
</feature>
<feature type="compositionally biased region" description="Basic and acidic residues" evidence="8">
    <location>
        <begin position="664"/>
        <end position="677"/>
    </location>
</feature>
<comment type="subcellular location">
    <subcellularLocation>
        <location evidence="1">Nucleus</location>
    </subcellularLocation>
</comment>
<feature type="region of interest" description="Disordered" evidence="8">
    <location>
        <begin position="708"/>
        <end position="727"/>
    </location>
</feature>
<dbReference type="OrthoDB" id="5349119at2759"/>
<feature type="compositionally biased region" description="Basic and acidic residues" evidence="8">
    <location>
        <begin position="206"/>
        <end position="215"/>
    </location>
</feature>
<comment type="similarity">
    <text evidence="2">Belongs to the SLX4 family.</text>
</comment>
<evidence type="ECO:0000256" key="2">
    <source>
        <dbReference type="ARBA" id="ARBA00006661"/>
    </source>
</evidence>
<evidence type="ECO:0000256" key="3">
    <source>
        <dbReference type="ARBA" id="ARBA00022763"/>
    </source>
</evidence>